<evidence type="ECO:0000256" key="11">
    <source>
        <dbReference type="SAM" id="Phobius"/>
    </source>
</evidence>
<dbReference type="PANTHER" id="PTHR48057">
    <property type="entry name" value="LEUCINE-RICH REPEAT SERINE/THREONINE-PROTEIN KINASE 1"/>
    <property type="match status" value="1"/>
</dbReference>
<evidence type="ECO:0000256" key="1">
    <source>
        <dbReference type="ARBA" id="ARBA00004167"/>
    </source>
</evidence>
<dbReference type="PROSITE" id="PS51450">
    <property type="entry name" value="LRR"/>
    <property type="match status" value="1"/>
</dbReference>
<dbReference type="FunFam" id="3.80.10.10:FF:000213">
    <property type="entry name" value="Tyrosine-sulfated glycopeptide receptor 1"/>
    <property type="match status" value="1"/>
</dbReference>
<keyword evidence="10" id="KW-0325">Glycoprotein</keyword>
<reference evidence="14 15" key="1">
    <citation type="journal article" date="2019" name="G3 (Bethesda)">
        <title>Sequencing of a Wild Apple (Malus baccata) Genome Unravels the Differences Between Cultivated and Wild Apple Species Regarding Disease Resistance and Cold Tolerance.</title>
        <authorList>
            <person name="Chen X."/>
        </authorList>
    </citation>
    <scope>NUCLEOTIDE SEQUENCE [LARGE SCALE GENOMIC DNA]</scope>
    <source>
        <strain evidence="15">cv. Shandingzi</strain>
        <tissue evidence="14">Leaves</tissue>
    </source>
</reference>
<accession>A0A540L580</accession>
<keyword evidence="15" id="KW-1185">Reference proteome</keyword>
<sequence>MDAQDFWVVIVIGFCFQAQILSSQNFTCNPNDVKALEDFTSSLKTVIDGWGSSFSSDCCKWEGITCSSSFSLGIGLNNSIDTFRVVKLELPSKRLAGNLSASLGTLDQLRTLNLSQNYLIGTLPTALFHLRNLELLDLSFNDFSGPIPFGIDLPSIKFLDISQNLLNGSLPGSICDNNSTQLRVLNVAANYFSGNLPPGFGDCTSLEDLDLSTNYLTGTGDAIPKGLFGLRKLTQLSIQDNKLAGPLSEEFGNLINLVRLDISSNGFAGTIPDVFYSLEKLQYFVAHSNRFGGQIPPSLSSSSTLSLLNLRNNSLQGSIALNCSAMISLTSLDLGSNQFDGPIPSNLPSCRHLSDVNLARNNFTGEIPENFKNFHSLSYLSLSNCSLSNISSALQILQQCHNLTTLVLTFNFHGEQFPADPTLHFEKLKILIIAYCRLTGSIPQWLSTSSRLQLLDISWNQLEGTIPVWFGNFSNLFYLDISNNSLSGEIPRSLTGLWSLINGRSSTEEPSPDFPLFVWRVSGRGLQYNRVWSFRPTLDFSNNNLSGAIWPDFRKLRSLHVLDLKYNRLSGPIPTSLSEMVSLETLDLSHNELSGIIPPSLVDLSFLSKFSVAYNELYGVVPTGGQFLTFSSSSFEGNSLCGYDASPCPSGEDGPLGTWYGKSNKDYTGVIAGLGVGFVFGIACFVGIDRYVWTF</sequence>
<feature type="chain" id="PRO_5022149550" description="Leucine-rich repeat-containing N-terminal plant-type domain-containing protein" evidence="12">
    <location>
        <begin position="24"/>
        <end position="695"/>
    </location>
</feature>
<keyword evidence="8 11" id="KW-1133">Transmembrane helix</keyword>
<feature type="transmembrane region" description="Helical" evidence="11">
    <location>
        <begin position="667"/>
        <end position="688"/>
    </location>
</feature>
<dbReference type="Gene3D" id="3.80.10.10">
    <property type="entry name" value="Ribonuclease Inhibitor"/>
    <property type="match status" value="4"/>
</dbReference>
<dbReference type="FunFam" id="3.80.10.10:FF:000095">
    <property type="entry name" value="LRR receptor-like serine/threonine-protein kinase GSO1"/>
    <property type="match status" value="1"/>
</dbReference>
<keyword evidence="4" id="KW-1003">Cell membrane</keyword>
<dbReference type="InterPro" id="IPR003591">
    <property type="entry name" value="Leu-rich_rpt_typical-subtyp"/>
</dbReference>
<dbReference type="SMART" id="SM00369">
    <property type="entry name" value="LRR_TYP"/>
    <property type="match status" value="8"/>
</dbReference>
<keyword evidence="12" id="KW-0732">Signal</keyword>
<dbReference type="InterPro" id="IPR001611">
    <property type="entry name" value="Leu-rich_rpt"/>
</dbReference>
<keyword evidence="9 11" id="KW-0472">Membrane</keyword>
<keyword evidence="6 11" id="KW-0812">Transmembrane</keyword>
<dbReference type="Pfam" id="PF00560">
    <property type="entry name" value="LRR_1"/>
    <property type="match status" value="7"/>
</dbReference>
<dbReference type="AlphaFoldDB" id="A0A540L580"/>
<evidence type="ECO:0000259" key="13">
    <source>
        <dbReference type="Pfam" id="PF08263"/>
    </source>
</evidence>
<proteinExistence type="inferred from homology"/>
<dbReference type="PANTHER" id="PTHR48057:SF18">
    <property type="entry name" value="REPEAT RECEPTOR-LIKE PROTEIN KINASE FAMILY PROTEIN, PUTATIVE-RELATED"/>
    <property type="match status" value="1"/>
</dbReference>
<comment type="subcellular location">
    <subcellularLocation>
        <location evidence="2">Cell membrane</location>
    </subcellularLocation>
    <subcellularLocation>
        <location evidence="1">Membrane</location>
        <topology evidence="1">Single-pass membrane protein</topology>
    </subcellularLocation>
</comment>
<keyword evidence="5" id="KW-0433">Leucine-rich repeat</keyword>
<evidence type="ECO:0000256" key="2">
    <source>
        <dbReference type="ARBA" id="ARBA00004236"/>
    </source>
</evidence>
<comment type="similarity">
    <text evidence="3">Belongs to the RLP family.</text>
</comment>
<dbReference type="Pfam" id="PF08263">
    <property type="entry name" value="LRRNT_2"/>
    <property type="match status" value="1"/>
</dbReference>
<evidence type="ECO:0000256" key="7">
    <source>
        <dbReference type="ARBA" id="ARBA00022737"/>
    </source>
</evidence>
<evidence type="ECO:0000256" key="9">
    <source>
        <dbReference type="ARBA" id="ARBA00023136"/>
    </source>
</evidence>
<evidence type="ECO:0000313" key="14">
    <source>
        <dbReference type="EMBL" id="TQD81643.1"/>
    </source>
</evidence>
<dbReference type="InterPro" id="IPR013210">
    <property type="entry name" value="LRR_N_plant-typ"/>
</dbReference>
<protein>
    <recommendedName>
        <fullName evidence="13">Leucine-rich repeat-containing N-terminal plant-type domain-containing protein</fullName>
    </recommendedName>
</protein>
<evidence type="ECO:0000256" key="6">
    <source>
        <dbReference type="ARBA" id="ARBA00022692"/>
    </source>
</evidence>
<name>A0A540L580_MALBA</name>
<evidence type="ECO:0000256" key="10">
    <source>
        <dbReference type="ARBA" id="ARBA00023180"/>
    </source>
</evidence>
<evidence type="ECO:0000256" key="5">
    <source>
        <dbReference type="ARBA" id="ARBA00022614"/>
    </source>
</evidence>
<evidence type="ECO:0000256" key="8">
    <source>
        <dbReference type="ARBA" id="ARBA00022989"/>
    </source>
</evidence>
<comment type="caution">
    <text evidence="14">The sequence shown here is derived from an EMBL/GenBank/DDBJ whole genome shotgun (WGS) entry which is preliminary data.</text>
</comment>
<dbReference type="Pfam" id="PF13855">
    <property type="entry name" value="LRR_8"/>
    <property type="match status" value="2"/>
</dbReference>
<evidence type="ECO:0000313" key="15">
    <source>
        <dbReference type="Proteomes" id="UP000315295"/>
    </source>
</evidence>
<dbReference type="InterPro" id="IPR052595">
    <property type="entry name" value="LRRC69/RLP"/>
</dbReference>
<dbReference type="GO" id="GO:0005886">
    <property type="term" value="C:plasma membrane"/>
    <property type="evidence" value="ECO:0007669"/>
    <property type="project" value="UniProtKB-SubCell"/>
</dbReference>
<gene>
    <name evidence="14" type="ORF">C1H46_032800</name>
</gene>
<keyword evidence="7" id="KW-0677">Repeat</keyword>
<dbReference type="EMBL" id="VIEB01000757">
    <property type="protein sequence ID" value="TQD81643.1"/>
    <property type="molecule type" value="Genomic_DNA"/>
</dbReference>
<evidence type="ECO:0000256" key="3">
    <source>
        <dbReference type="ARBA" id="ARBA00009592"/>
    </source>
</evidence>
<dbReference type="InterPro" id="IPR032675">
    <property type="entry name" value="LRR_dom_sf"/>
</dbReference>
<evidence type="ECO:0000256" key="4">
    <source>
        <dbReference type="ARBA" id="ARBA00022475"/>
    </source>
</evidence>
<dbReference type="SUPFAM" id="SSF52058">
    <property type="entry name" value="L domain-like"/>
    <property type="match status" value="2"/>
</dbReference>
<dbReference type="STRING" id="106549.A0A540L580"/>
<organism evidence="14 15">
    <name type="scientific">Malus baccata</name>
    <name type="common">Siberian crab apple</name>
    <name type="synonym">Pyrus baccata</name>
    <dbReference type="NCBI Taxonomy" id="106549"/>
    <lineage>
        <taxon>Eukaryota</taxon>
        <taxon>Viridiplantae</taxon>
        <taxon>Streptophyta</taxon>
        <taxon>Embryophyta</taxon>
        <taxon>Tracheophyta</taxon>
        <taxon>Spermatophyta</taxon>
        <taxon>Magnoliopsida</taxon>
        <taxon>eudicotyledons</taxon>
        <taxon>Gunneridae</taxon>
        <taxon>Pentapetalae</taxon>
        <taxon>rosids</taxon>
        <taxon>fabids</taxon>
        <taxon>Rosales</taxon>
        <taxon>Rosaceae</taxon>
        <taxon>Amygdaloideae</taxon>
        <taxon>Maleae</taxon>
        <taxon>Malus</taxon>
    </lineage>
</organism>
<feature type="signal peptide" evidence="12">
    <location>
        <begin position="1"/>
        <end position="23"/>
    </location>
</feature>
<dbReference type="PRINTS" id="PR00019">
    <property type="entry name" value="LEURICHRPT"/>
</dbReference>
<feature type="domain" description="Leucine-rich repeat-containing N-terminal plant-type" evidence="13">
    <location>
        <begin position="30"/>
        <end position="67"/>
    </location>
</feature>
<evidence type="ECO:0000256" key="12">
    <source>
        <dbReference type="SAM" id="SignalP"/>
    </source>
</evidence>
<dbReference type="Proteomes" id="UP000315295">
    <property type="component" value="Unassembled WGS sequence"/>
</dbReference>